<dbReference type="InterPro" id="IPR017853">
    <property type="entry name" value="GH"/>
</dbReference>
<organism evidence="12 13">
    <name type="scientific">Biomphalaria glabrata</name>
    <name type="common">Bloodfluke planorb</name>
    <name type="synonym">Freshwater snail</name>
    <dbReference type="NCBI Taxonomy" id="6526"/>
    <lineage>
        <taxon>Eukaryota</taxon>
        <taxon>Metazoa</taxon>
        <taxon>Spiralia</taxon>
        <taxon>Lophotrochozoa</taxon>
        <taxon>Mollusca</taxon>
        <taxon>Gastropoda</taxon>
        <taxon>Heterobranchia</taxon>
        <taxon>Euthyneura</taxon>
        <taxon>Panpulmonata</taxon>
        <taxon>Hygrophila</taxon>
        <taxon>Lymnaeoidea</taxon>
        <taxon>Planorbidae</taxon>
        <taxon>Biomphalaria</taxon>
    </lineage>
</organism>
<dbReference type="FunFam" id="3.20.20.70:FF:000197">
    <property type="entry name" value="Alpha-galactosidase"/>
    <property type="match status" value="1"/>
</dbReference>
<dbReference type="OrthoDB" id="5795902at2759"/>
<dbReference type="OMA" id="NIIDWFF"/>
<evidence type="ECO:0000313" key="12">
    <source>
        <dbReference type="Proteomes" id="UP001165740"/>
    </source>
</evidence>
<dbReference type="GO" id="GO:0009311">
    <property type="term" value="P:oligosaccharide metabolic process"/>
    <property type="evidence" value="ECO:0007669"/>
    <property type="project" value="TreeGrafter"/>
</dbReference>
<keyword evidence="12" id="KW-1185">Reference proteome</keyword>
<keyword evidence="8" id="KW-0458">Lysosome</keyword>
<dbReference type="RefSeq" id="XP_055893362.1">
    <property type="nucleotide sequence ID" value="XM_056037387.1"/>
</dbReference>
<comment type="subcellular location">
    <subcellularLocation>
        <location evidence="1">Lysosome</location>
    </subcellularLocation>
</comment>
<evidence type="ECO:0000256" key="2">
    <source>
        <dbReference type="ARBA" id="ARBA00009743"/>
    </source>
</evidence>
<dbReference type="GeneID" id="106057370"/>
<dbReference type="CDD" id="cd14792">
    <property type="entry name" value="GH27"/>
    <property type="match status" value="1"/>
</dbReference>
<dbReference type="PANTHER" id="PTHR11452:SF83">
    <property type="entry name" value="ALPHA-GALACTOSIDASE"/>
    <property type="match status" value="1"/>
</dbReference>
<dbReference type="GO" id="GO:0004557">
    <property type="term" value="F:alpha-galactosidase activity"/>
    <property type="evidence" value="ECO:0007669"/>
    <property type="project" value="TreeGrafter"/>
</dbReference>
<keyword evidence="9 10" id="KW-0326">Glycosidase</keyword>
<evidence type="ECO:0000259" key="11">
    <source>
        <dbReference type="Pfam" id="PF17450"/>
    </source>
</evidence>
<keyword evidence="5" id="KW-0443">Lipid metabolism</keyword>
<keyword evidence="6 10" id="KW-1015">Disulfide bond</keyword>
<protein>
    <recommendedName>
        <fullName evidence="10">Alpha-galactosidase</fullName>
        <ecNumber evidence="10">3.2.1.-</ecNumber>
    </recommendedName>
</protein>
<dbReference type="InterPro" id="IPR002241">
    <property type="entry name" value="Glyco_hydro_27"/>
</dbReference>
<dbReference type="Gene3D" id="2.60.40.1180">
    <property type="entry name" value="Golgi alpha-mannosidase II"/>
    <property type="match status" value="1"/>
</dbReference>
<feature type="domain" description="Alpha galactosidase A C-terminal" evidence="11">
    <location>
        <begin position="345"/>
        <end position="426"/>
    </location>
</feature>
<evidence type="ECO:0000256" key="6">
    <source>
        <dbReference type="ARBA" id="ARBA00023157"/>
    </source>
</evidence>
<sequence length="439" mass="48698">MVRTVPVHYSRNLWKIKIDLGISVASGSTPIIVGRMGLIHLIGCTLAIALHVSALDNGLARTPPMGWLSWQRFRCNTDCDNDPLNCISERLYKDMADRLAADGYREAGYEYVNIDDCWAALQRDPVTLRLVADPKRFPSGIKALADYVHSKGLKLGIYGDMGVYTCGGYPGSKFTLKTDADTFAEWGVDSLKLDGCYSNTDDFTVAYPIMEFYLNRTGRPILYSCSWPAYQSTPDYPRIAEFCNIWRNYDDIDDSWDSVKSIIQFYGDDKGNFSSVAGPGNFNDPDMIIIGDKGLSESQEEAQMAMWAMMAAPLFLSNDLRNVSDRARNLIQNKGAIEINQDPLGIQGKRVQQANGIQIWLRPVVPAGSYAFAILNLNDGGYASSVSFSLAGLGVPGNDHYYLNEVFSGLYLGGYNVNDTFTVKVDVSSVFFGKFKKWG</sequence>
<dbReference type="Pfam" id="PF17450">
    <property type="entry name" value="Melibiase_2_C"/>
    <property type="match status" value="1"/>
</dbReference>
<evidence type="ECO:0000256" key="1">
    <source>
        <dbReference type="ARBA" id="ARBA00004371"/>
    </source>
</evidence>
<dbReference type="SUPFAM" id="SSF51445">
    <property type="entry name" value="(Trans)glycosidases"/>
    <property type="match status" value="1"/>
</dbReference>
<dbReference type="GO" id="GO:0016139">
    <property type="term" value="P:glycoside catabolic process"/>
    <property type="evidence" value="ECO:0007669"/>
    <property type="project" value="TreeGrafter"/>
</dbReference>
<keyword evidence="4 10" id="KW-0378">Hydrolase</keyword>
<dbReference type="InterPro" id="IPR035373">
    <property type="entry name" value="Melibiase/NAGA_C"/>
</dbReference>
<proteinExistence type="inferred from homology"/>
<dbReference type="InterPro" id="IPR013785">
    <property type="entry name" value="Aldolase_TIM"/>
</dbReference>
<evidence type="ECO:0000256" key="7">
    <source>
        <dbReference type="ARBA" id="ARBA00023180"/>
    </source>
</evidence>
<evidence type="ECO:0000256" key="4">
    <source>
        <dbReference type="ARBA" id="ARBA00022801"/>
    </source>
</evidence>
<dbReference type="AlphaFoldDB" id="A0A9W3B1L3"/>
<evidence type="ECO:0000256" key="3">
    <source>
        <dbReference type="ARBA" id="ARBA00011738"/>
    </source>
</evidence>
<gene>
    <name evidence="13" type="primary">LOC106057370</name>
</gene>
<dbReference type="PROSITE" id="PS00512">
    <property type="entry name" value="ALPHA_GALACTOSIDASE"/>
    <property type="match status" value="1"/>
</dbReference>
<dbReference type="SUPFAM" id="SSF51011">
    <property type="entry name" value="Glycosyl hydrolase domain"/>
    <property type="match status" value="1"/>
</dbReference>
<dbReference type="InterPro" id="IPR000111">
    <property type="entry name" value="Glyco_hydro_27/36_CS"/>
</dbReference>
<comment type="subunit">
    <text evidence="3 10">Homodimer.</text>
</comment>
<dbReference type="Proteomes" id="UP001165740">
    <property type="component" value="Chromosome 8"/>
</dbReference>
<dbReference type="GO" id="GO:0005764">
    <property type="term" value="C:lysosome"/>
    <property type="evidence" value="ECO:0007669"/>
    <property type="project" value="UniProtKB-SubCell"/>
</dbReference>
<dbReference type="GO" id="GO:0006629">
    <property type="term" value="P:lipid metabolic process"/>
    <property type="evidence" value="ECO:0007669"/>
    <property type="project" value="UniProtKB-KW"/>
</dbReference>
<evidence type="ECO:0000256" key="5">
    <source>
        <dbReference type="ARBA" id="ARBA00023098"/>
    </source>
</evidence>
<name>A0A9W3B1L3_BIOGL</name>
<accession>A0A9W3B1L3</accession>
<evidence type="ECO:0000313" key="13">
    <source>
        <dbReference type="RefSeq" id="XP_055893362.1"/>
    </source>
</evidence>
<keyword evidence="7" id="KW-0325">Glycoprotein</keyword>
<dbReference type="InterPro" id="IPR013780">
    <property type="entry name" value="Glyco_hydro_b"/>
</dbReference>
<evidence type="ECO:0000256" key="8">
    <source>
        <dbReference type="ARBA" id="ARBA00023228"/>
    </source>
</evidence>
<dbReference type="EC" id="3.2.1.-" evidence="10"/>
<dbReference type="Gene3D" id="3.20.20.70">
    <property type="entry name" value="Aldolase class I"/>
    <property type="match status" value="1"/>
</dbReference>
<dbReference type="PRINTS" id="PR00740">
    <property type="entry name" value="GLHYDRLASE27"/>
</dbReference>
<evidence type="ECO:0000256" key="10">
    <source>
        <dbReference type="RuleBase" id="RU361168"/>
    </source>
</evidence>
<comment type="similarity">
    <text evidence="2 10">Belongs to the glycosyl hydrolase 27 family.</text>
</comment>
<dbReference type="PANTHER" id="PTHR11452">
    <property type="entry name" value="ALPHA-GALACTOSIDASE/ALPHA-N-ACETYLGALACTOSAMINIDASE"/>
    <property type="match status" value="1"/>
</dbReference>
<dbReference type="Pfam" id="PF16499">
    <property type="entry name" value="Melibiase_2"/>
    <property type="match status" value="1"/>
</dbReference>
<reference evidence="13" key="1">
    <citation type="submission" date="2025-08" db="UniProtKB">
        <authorList>
            <consortium name="RefSeq"/>
        </authorList>
    </citation>
    <scope>IDENTIFICATION</scope>
</reference>
<evidence type="ECO:0000256" key="9">
    <source>
        <dbReference type="ARBA" id="ARBA00023295"/>
    </source>
</evidence>